<name>A0A212ABX3_9RHOB</name>
<protein>
    <submittedName>
        <fullName evidence="1">Uncharacterized protein</fullName>
    </submittedName>
</protein>
<sequence length="68" mass="7792">MSADQIAREFLQASGGDWRATLFRMAAVVDLARGRTDDALSRGAMHRDQLDLLWRDLHPNRPREARDD</sequence>
<evidence type="ECO:0000313" key="2">
    <source>
        <dbReference type="Proteomes" id="UP000196878"/>
    </source>
</evidence>
<accession>A0A212ABX3</accession>
<reference evidence="1 2" key="1">
    <citation type="submission" date="2016-12" db="EMBL/GenBank/DDBJ databases">
        <title>Comparison of Traditional DNA-DNA Hybridization with In Silico Genomic Analysis.</title>
        <authorList>
            <person name="Nicholson A.C."/>
            <person name="Humrighouse B.W."/>
            <person name="Graziano J."/>
            <person name="Lasker B."/>
            <person name="Whitney A.M."/>
            <person name="Mcquiston J.R."/>
        </authorList>
    </citation>
    <scope>NUCLEOTIDE SEQUENCE [LARGE SCALE GENOMIC DNA]</scope>
    <source>
        <strain evidence="1 2">H2240</strain>
    </source>
</reference>
<dbReference type="EMBL" id="NIPW01000011">
    <property type="protein sequence ID" value="OWJ78409.1"/>
    <property type="molecule type" value="Genomic_DNA"/>
</dbReference>
<dbReference type="OrthoDB" id="9905247at2"/>
<keyword evidence="2" id="KW-1185">Reference proteome</keyword>
<organism evidence="1 2">
    <name type="scientific">Haematobacter genomosp. 1</name>
    <dbReference type="NCBI Taxonomy" id="366618"/>
    <lineage>
        <taxon>Bacteria</taxon>
        <taxon>Pseudomonadati</taxon>
        <taxon>Pseudomonadota</taxon>
        <taxon>Alphaproteobacteria</taxon>
        <taxon>Rhodobacterales</taxon>
        <taxon>Paracoccaceae</taxon>
        <taxon>Haematobacter</taxon>
    </lineage>
</organism>
<dbReference type="RefSeq" id="WP_088215068.1">
    <property type="nucleotide sequence ID" value="NZ_NIPW01000011.1"/>
</dbReference>
<proteinExistence type="predicted"/>
<dbReference type="AlphaFoldDB" id="A0A212ABX3"/>
<evidence type="ECO:0000313" key="1">
    <source>
        <dbReference type="EMBL" id="OWJ78409.1"/>
    </source>
</evidence>
<comment type="caution">
    <text evidence="1">The sequence shown here is derived from an EMBL/GenBank/DDBJ whole genome shotgun (WGS) entry which is preliminary data.</text>
</comment>
<gene>
    <name evidence="1" type="ORF">CDV49_08200</name>
</gene>
<dbReference type="Proteomes" id="UP000196878">
    <property type="component" value="Unassembled WGS sequence"/>
</dbReference>